<accession>A0A0F9PYQ4</accession>
<organism evidence="2">
    <name type="scientific">marine sediment metagenome</name>
    <dbReference type="NCBI Taxonomy" id="412755"/>
    <lineage>
        <taxon>unclassified sequences</taxon>
        <taxon>metagenomes</taxon>
        <taxon>ecological metagenomes</taxon>
    </lineage>
</organism>
<feature type="transmembrane region" description="Helical" evidence="1">
    <location>
        <begin position="73"/>
        <end position="91"/>
    </location>
</feature>
<dbReference type="AlphaFoldDB" id="A0A0F9PYQ4"/>
<keyword evidence="1" id="KW-0812">Transmembrane</keyword>
<feature type="transmembrane region" description="Helical" evidence="1">
    <location>
        <begin position="197"/>
        <end position="213"/>
    </location>
</feature>
<comment type="caution">
    <text evidence="2">The sequence shown here is derived from an EMBL/GenBank/DDBJ whole genome shotgun (WGS) entry which is preliminary data.</text>
</comment>
<gene>
    <name evidence="2" type="ORF">LCGC14_0784590</name>
</gene>
<dbReference type="EMBL" id="LAZR01002044">
    <property type="protein sequence ID" value="KKN35339.1"/>
    <property type="molecule type" value="Genomic_DNA"/>
</dbReference>
<proteinExistence type="predicted"/>
<reference evidence="2" key="1">
    <citation type="journal article" date="2015" name="Nature">
        <title>Complex archaea that bridge the gap between prokaryotes and eukaryotes.</title>
        <authorList>
            <person name="Spang A."/>
            <person name="Saw J.H."/>
            <person name="Jorgensen S.L."/>
            <person name="Zaremba-Niedzwiedzka K."/>
            <person name="Martijn J."/>
            <person name="Lind A.E."/>
            <person name="van Eijk R."/>
            <person name="Schleper C."/>
            <person name="Guy L."/>
            <person name="Ettema T.J."/>
        </authorList>
    </citation>
    <scope>NUCLEOTIDE SEQUENCE</scope>
</reference>
<feature type="transmembrane region" description="Helical" evidence="1">
    <location>
        <begin position="7"/>
        <end position="25"/>
    </location>
</feature>
<evidence type="ECO:0000256" key="1">
    <source>
        <dbReference type="SAM" id="Phobius"/>
    </source>
</evidence>
<protein>
    <submittedName>
        <fullName evidence="2">Uncharacterized protein</fullName>
    </submittedName>
</protein>
<sequence>MSRIEHHSAFGILFYYIIYIIWTKSLVLPSYYFNAIVYFSLLPDFDAIYYFFKGKGRLKLTMEYQHHLNSLTHFPLIFSPVIIIFLISVIINFYPLYFLMSVVGIYCGHFIIDTIASGDGIMWGKNPFSRKKYARFINKYCDKTDGYHGRYWDARYRQTKMAKIGNYAVILVLIIIVFHVLNLYLSINLSSRYPRSSLFSLILFFVIFLYFGLRKPKEKWLREPPEGRYSDYRVNMTYINGLSEKNRKKHLKKHQELLEQFY</sequence>
<feature type="transmembrane region" description="Helical" evidence="1">
    <location>
        <begin position="164"/>
        <end position="185"/>
    </location>
</feature>
<keyword evidence="1" id="KW-1133">Transmembrane helix</keyword>
<evidence type="ECO:0000313" key="2">
    <source>
        <dbReference type="EMBL" id="KKN35339.1"/>
    </source>
</evidence>
<keyword evidence="1" id="KW-0472">Membrane</keyword>
<name>A0A0F9PYQ4_9ZZZZ</name>